<keyword evidence="2" id="KW-1185">Reference proteome</keyword>
<reference evidence="1 2" key="1">
    <citation type="submission" date="2018-04" db="EMBL/GenBank/DDBJ databases">
        <title>Genomic Encyclopedia of Archaeal and Bacterial Type Strains, Phase II (KMG-II): from individual species to whole genera.</title>
        <authorList>
            <person name="Goeker M."/>
        </authorList>
    </citation>
    <scope>NUCLEOTIDE SEQUENCE [LARGE SCALE GENOMIC DNA]</scope>
    <source>
        <strain evidence="1 2">DSM 29329</strain>
    </source>
</reference>
<dbReference type="InterPro" id="IPR014937">
    <property type="entry name" value="DUF1810"/>
</dbReference>
<dbReference type="EMBL" id="QBKN01000003">
    <property type="protein sequence ID" value="PTX51432.1"/>
    <property type="molecule type" value="Genomic_DNA"/>
</dbReference>
<sequence length="138" mass="15378">MATIQEFLDAQDESWPVALRELETGQKLTHWIWWIFPQLEELGRSPRARHFGLSGAGEAEEYLAHPVLGARLVTASRTLLKHSDSSAEEILGPVDALKVRSCMTLFEAAPGADPVFSQVISTFYGGERCPVTRARLER</sequence>
<dbReference type="SUPFAM" id="SSF140736">
    <property type="entry name" value="Rv1873-like"/>
    <property type="match status" value="1"/>
</dbReference>
<accession>A0A2T6B5W6</accession>
<organism evidence="1 2">
    <name type="scientific">Allosediminivita pacifica</name>
    <dbReference type="NCBI Taxonomy" id="1267769"/>
    <lineage>
        <taxon>Bacteria</taxon>
        <taxon>Pseudomonadati</taxon>
        <taxon>Pseudomonadota</taxon>
        <taxon>Alphaproteobacteria</taxon>
        <taxon>Rhodobacterales</taxon>
        <taxon>Paracoccaceae</taxon>
        <taxon>Allosediminivita</taxon>
    </lineage>
</organism>
<name>A0A2T6B5W6_9RHOB</name>
<evidence type="ECO:0000313" key="1">
    <source>
        <dbReference type="EMBL" id="PTX51432.1"/>
    </source>
</evidence>
<dbReference type="AlphaFoldDB" id="A0A2T6B5W6"/>
<dbReference type="Gene3D" id="1.25.40.380">
    <property type="entry name" value="Protein of unknown function DUF1810"/>
    <property type="match status" value="1"/>
</dbReference>
<dbReference type="Proteomes" id="UP000244069">
    <property type="component" value="Unassembled WGS sequence"/>
</dbReference>
<proteinExistence type="predicted"/>
<dbReference type="Pfam" id="PF08837">
    <property type="entry name" value="DUF1810"/>
    <property type="match status" value="1"/>
</dbReference>
<gene>
    <name evidence="1" type="ORF">C8N44_103176</name>
</gene>
<dbReference type="OrthoDB" id="9801870at2"/>
<dbReference type="RefSeq" id="WP_107974817.1">
    <property type="nucleotide sequence ID" value="NZ_BMEZ01000003.1"/>
</dbReference>
<evidence type="ECO:0000313" key="2">
    <source>
        <dbReference type="Proteomes" id="UP000244069"/>
    </source>
</evidence>
<protein>
    <submittedName>
        <fullName evidence="1">Uncharacterized protein (DUF1810 family)</fullName>
    </submittedName>
</protein>
<dbReference type="InterPro" id="IPR036287">
    <property type="entry name" value="Rv1873-like_sf"/>
</dbReference>
<comment type="caution">
    <text evidence="1">The sequence shown here is derived from an EMBL/GenBank/DDBJ whole genome shotgun (WGS) entry which is preliminary data.</text>
</comment>